<dbReference type="PANTHER" id="PTHR43053">
    <property type="entry name" value="GLYCOSIDASE FAMILY 31"/>
    <property type="match status" value="1"/>
</dbReference>
<keyword evidence="4" id="KW-1185">Reference proteome</keyword>
<dbReference type="Gene3D" id="3.20.20.80">
    <property type="entry name" value="Glycosidases"/>
    <property type="match status" value="1"/>
</dbReference>
<dbReference type="SUPFAM" id="SSF51445">
    <property type="entry name" value="(Trans)glycosidases"/>
    <property type="match status" value="2"/>
</dbReference>
<dbReference type="InterPro" id="IPR050985">
    <property type="entry name" value="Alpha-glycosidase_related"/>
</dbReference>
<evidence type="ECO:0000256" key="1">
    <source>
        <dbReference type="ARBA" id="ARBA00022801"/>
    </source>
</evidence>
<dbReference type="Gene3D" id="2.60.120.260">
    <property type="entry name" value="Galactose-binding domain-like"/>
    <property type="match status" value="1"/>
</dbReference>
<dbReference type="GO" id="GO:0016052">
    <property type="term" value="P:carbohydrate catabolic process"/>
    <property type="evidence" value="ECO:0007669"/>
    <property type="project" value="InterPro"/>
</dbReference>
<dbReference type="InterPro" id="IPR017853">
    <property type="entry name" value="GH"/>
</dbReference>
<keyword evidence="1" id="KW-0378">Hydrolase</keyword>
<dbReference type="PANTHER" id="PTHR43053:SF3">
    <property type="entry name" value="ALPHA-GALACTOSIDASE C-RELATED"/>
    <property type="match status" value="1"/>
</dbReference>
<dbReference type="Pfam" id="PF02065">
    <property type="entry name" value="Melibiase"/>
    <property type="match status" value="1"/>
</dbReference>
<dbReference type="CDD" id="cd14791">
    <property type="entry name" value="GH36"/>
    <property type="match status" value="1"/>
</dbReference>
<organism evidence="3 4">
    <name type="scientific">Kineococcus xinjiangensis</name>
    <dbReference type="NCBI Taxonomy" id="512762"/>
    <lineage>
        <taxon>Bacteria</taxon>
        <taxon>Bacillati</taxon>
        <taxon>Actinomycetota</taxon>
        <taxon>Actinomycetes</taxon>
        <taxon>Kineosporiales</taxon>
        <taxon>Kineosporiaceae</taxon>
        <taxon>Kineococcus</taxon>
    </lineage>
</organism>
<dbReference type="InterPro" id="IPR038417">
    <property type="entry name" value="Alpga-gal_N_sf"/>
</dbReference>
<protein>
    <submittedName>
        <fullName evidence="3">Melibiase</fullName>
    </submittedName>
</protein>
<dbReference type="Proteomes" id="UP000239485">
    <property type="component" value="Unassembled WGS sequence"/>
</dbReference>
<keyword evidence="2" id="KW-0326">Glycosidase</keyword>
<dbReference type="InterPro" id="IPR013785">
    <property type="entry name" value="Aldolase_TIM"/>
</dbReference>
<dbReference type="GO" id="GO:0004557">
    <property type="term" value="F:alpha-galactosidase activity"/>
    <property type="evidence" value="ECO:0007669"/>
    <property type="project" value="InterPro"/>
</dbReference>
<reference evidence="3 4" key="1">
    <citation type="submission" date="2018-02" db="EMBL/GenBank/DDBJ databases">
        <title>Genomic Encyclopedia of Archaeal and Bacterial Type Strains, Phase II (KMG-II): from individual species to whole genera.</title>
        <authorList>
            <person name="Goeker M."/>
        </authorList>
    </citation>
    <scope>NUCLEOTIDE SEQUENCE [LARGE SCALE GENOMIC DNA]</scope>
    <source>
        <strain evidence="3 4">DSM 22857</strain>
    </source>
</reference>
<evidence type="ECO:0000313" key="4">
    <source>
        <dbReference type="Proteomes" id="UP000239485"/>
    </source>
</evidence>
<sequence>MSAGTAVAGGVLRLAHAGLEVVLAHDPDGPVRIARLGVPGAAAELPGDQPAVEVVTVDAGRAPATNRLAGGAVSRRMRYAGHRLERTGDVQALVVEQVEQGGSLRTQLRLELHDGAAAVRARVTTSVDAGADAPRQLLAVAPLALGVALGPAACGDPRDLLVSLAESQWVGEGRWRTLPLREALPDLRLERHETGARGCLSQASQGLWSTGRALPVGVLATAAPGDGAWAWQVESTAGWRWEVGEHHSGAYLAASGPTDVDHGWSVGLEPGKSHTTPAVALAVGADLEGAAAALTDLRRATRRPHPDAAALRVVFNDYMNTLMGDPTTERLLPLIDAAAEAGAEVFCIDAGWYDDTDGWWSSVGAWEPSTTRFPGGLQAVLDRIRDRGLVAGLWLEPEVVGVDSPVADRLPADAFLGRRGQRVVEHGRYHLDLRHPSARAHLDATVDRLVAMGVGYLKLDHNINPVAGTDVGADSPAEGLAGHAAAHRDWLTGVLDRHPGLVLENCASGAMRADPELLSLLQLQSTSDQQDPSAYPPIAASAPLAMLPEVAANWAYPQPAMSEEEAAFTLCTGLLGRLYLSGHVDEMSTAQRSLVAEAVAAHKRIRADVAAGHPRWPLGLEQWSAPWVALAVDGGEATHLTLWRRPVAGAAAPAVVEVPLPQHAGQDLVVTTTFPTRLAPWRTRWDAERAVLVVEVEPGVEVEGPAARTLRLTRGRPVQRVLVDAGRRTGAVHGGATGMLYGLVEPGVPTPALLAGARPRTVAQKSPGGAQHPGGDAAVLAEGFAAAGGEDVYVYVQDALACWPYEDVGIDAYLPVLRDAVAAVAGREDRHRFVWVPFNEGDWIWYPDWSSQGRDRFLAHWDAAVAQIRAVDPQARIAGPNEAAYHPGRMRDFLRHARDSGTLPDVVTWHELQPSSLETYRSHHEHLRELEREFGLEPRPVCIDEYGNRRDMSVPSQLLQWVEAFESTKVDADLAFWTLAGNLDDHAVGAAAPNGGWWLLHWYASLRGETLEVRVPHPGVRDSLRALAALDRAEGSAVVLLGGTADDVELRVEGLPPGRRYRARTSVVTWSGYQGISEGPCITGDAVVTATDGCLDLRVDGGDPTAVNRVDLLPAELLPAEPPPGPWQVTVGVDPARTVDAELVRHGDDPQHYHGTGTSSVLRLPLPTSRVDFEVTVPAEGEYLLGIGYGTDARPGTVALAVDDGPVREVPLAPTLERRYTARADVPVRLAAGRHRVSVAASGPSGHLAGSDVAVDHLRVRAVTAAVRHEAVLARRGAGCCARDGGGVVVPAGERVTFFAVAARTGAHRLSLRADAPADAAVELRVDGRPVPLSTTGGGAVADVALGFGVAQVDVVARGGPVLVHHLLVAALAEEPGDVRVLDAPGLRLRGAAHLTDGPVPAVAGFGAGGAAVVPLDGTARGPHLVTLLVSNAHRLTGHDYNTDAVVQHLRVGQVGAEVEVPVHHTVHWDGFQEVSAVVDLDPSRGPLLVAGRPAEDGPGARLAGVRLRASSPARTEQRVHR</sequence>
<dbReference type="InterPro" id="IPR002252">
    <property type="entry name" value="Glyco_hydro_36"/>
</dbReference>
<evidence type="ECO:0000256" key="2">
    <source>
        <dbReference type="ARBA" id="ARBA00023295"/>
    </source>
</evidence>
<evidence type="ECO:0000313" key="3">
    <source>
        <dbReference type="EMBL" id="PPK97892.1"/>
    </source>
</evidence>
<name>A0A2S6IUE4_9ACTN</name>
<comment type="caution">
    <text evidence="3">The sequence shown here is derived from an EMBL/GenBank/DDBJ whole genome shotgun (WGS) entry which is preliminary data.</text>
</comment>
<proteinExistence type="predicted"/>
<dbReference type="Gene3D" id="3.20.20.70">
    <property type="entry name" value="Aldolase class I"/>
    <property type="match status" value="1"/>
</dbReference>
<gene>
    <name evidence="3" type="ORF">CLV92_10242</name>
</gene>
<dbReference type="EMBL" id="PTJD01000002">
    <property type="protein sequence ID" value="PPK97892.1"/>
    <property type="molecule type" value="Genomic_DNA"/>
</dbReference>
<dbReference type="Gene3D" id="2.70.98.60">
    <property type="entry name" value="alpha-galactosidase from lactobacil brevis"/>
    <property type="match status" value="1"/>
</dbReference>
<dbReference type="RefSeq" id="WP_211290826.1">
    <property type="nucleotide sequence ID" value="NZ_PTJD01000002.1"/>
</dbReference>
<accession>A0A2S6IUE4</accession>